<dbReference type="InterPro" id="IPR001469">
    <property type="entry name" value="ATP_synth_F1_dsu/esu"/>
</dbReference>
<dbReference type="RefSeq" id="WP_158350209.1">
    <property type="nucleotide sequence ID" value="NZ_CP032999.1"/>
</dbReference>
<keyword evidence="11" id="KW-0375">Hydrogen ion transport</keyword>
<evidence type="ECO:0000256" key="5">
    <source>
        <dbReference type="ARBA" id="ARBA00022448"/>
    </source>
</evidence>
<dbReference type="GO" id="GO:0016787">
    <property type="term" value="F:hydrolase activity"/>
    <property type="evidence" value="ECO:0007669"/>
    <property type="project" value="UniProtKB-KW"/>
</dbReference>
<dbReference type="GO" id="GO:0045259">
    <property type="term" value="C:proton-transporting ATP synthase complex"/>
    <property type="evidence" value="ECO:0007669"/>
    <property type="project" value="UniProtKB-KW"/>
</dbReference>
<keyword evidence="8 11" id="KW-0139">CF(1)</keyword>
<sequence>MNTYLHVISLEKYLFHGYIKKIHVNGYEGVLNIYPGHSPLLTMVRPSVLRIFTEFEEKKLYVSNGILEVQPNVIYILPDESCFLNELNYNQLIKKRNDIKNRIVHMKHGNQHILQDQLVNLKIKLKIIKKYLILHK</sequence>
<evidence type="ECO:0000313" key="14">
    <source>
        <dbReference type="EMBL" id="QCI25821.1"/>
    </source>
</evidence>
<dbReference type="SUPFAM" id="SSF51344">
    <property type="entry name" value="Epsilon subunit of F1F0-ATP synthase N-terminal domain"/>
    <property type="match status" value="1"/>
</dbReference>
<gene>
    <name evidence="11 14" type="primary">atpC</name>
    <name evidence="14" type="ORF">D9V78_00045</name>
</gene>
<evidence type="ECO:0000256" key="1">
    <source>
        <dbReference type="ARBA" id="ARBA00003543"/>
    </source>
</evidence>
<accession>A0A4D6YHL2</accession>
<evidence type="ECO:0000256" key="9">
    <source>
        <dbReference type="ARBA" id="ARBA00030215"/>
    </source>
</evidence>
<evidence type="ECO:0000256" key="2">
    <source>
        <dbReference type="ARBA" id="ARBA00004184"/>
    </source>
</evidence>
<evidence type="ECO:0000256" key="3">
    <source>
        <dbReference type="ARBA" id="ARBA00005712"/>
    </source>
</evidence>
<comment type="subcellular location">
    <subcellularLocation>
        <location evidence="11">Cell membrane</location>
        <topology evidence="11">Peripheral membrane protein</topology>
    </subcellularLocation>
    <subcellularLocation>
        <location evidence="2">Endomembrane system</location>
        <topology evidence="2">Peripheral membrane protein</topology>
    </subcellularLocation>
</comment>
<comment type="subunit">
    <text evidence="11 12">F-type ATPases have 2 components, CF(1) - the catalytic core - and CF(0) - the membrane proton channel. CF(1) has five subunits: alpha(3), beta(3), gamma(1), delta(1), epsilon(1). CF(0) has three main subunits: a, b and c.</text>
</comment>
<name>A0A4D6YHL2_9GAMM</name>
<evidence type="ECO:0000313" key="15">
    <source>
        <dbReference type="Proteomes" id="UP000298685"/>
    </source>
</evidence>
<dbReference type="Proteomes" id="UP000298685">
    <property type="component" value="Chromosome"/>
</dbReference>
<evidence type="ECO:0000256" key="7">
    <source>
        <dbReference type="ARBA" id="ARBA00023136"/>
    </source>
</evidence>
<keyword evidence="5 11" id="KW-0813">Transport</keyword>
<evidence type="ECO:0000256" key="4">
    <source>
        <dbReference type="ARBA" id="ARBA00014480"/>
    </source>
</evidence>
<proteinExistence type="inferred from homology"/>
<keyword evidence="7 11" id="KW-0472">Membrane</keyword>
<dbReference type="GO" id="GO:0046933">
    <property type="term" value="F:proton-transporting ATP synthase activity, rotational mechanism"/>
    <property type="evidence" value="ECO:0007669"/>
    <property type="project" value="UniProtKB-UniRule"/>
</dbReference>
<dbReference type="Gene3D" id="2.60.15.10">
    <property type="entry name" value="F0F1 ATP synthase delta/epsilon subunit, N-terminal"/>
    <property type="match status" value="1"/>
</dbReference>
<dbReference type="AlphaFoldDB" id="A0A4D6YHL2"/>
<comment type="similarity">
    <text evidence="3 11 12">Belongs to the ATPase epsilon chain family.</text>
</comment>
<reference evidence="14 15" key="1">
    <citation type="submission" date="2018-10" db="EMBL/GenBank/DDBJ databases">
        <title>Comparative functional genomics of the obligate endosymbiont Buchnera aphidicola.</title>
        <authorList>
            <person name="Chong R.A."/>
        </authorList>
    </citation>
    <scope>NUCLEOTIDE SEQUENCE [LARGE SCALE GENOMIC DNA]</scope>
    <source>
        <strain evidence="14 15">Ska</strain>
    </source>
</reference>
<dbReference type="GO" id="GO:0005886">
    <property type="term" value="C:plasma membrane"/>
    <property type="evidence" value="ECO:0007669"/>
    <property type="project" value="UniProtKB-SubCell"/>
</dbReference>
<evidence type="ECO:0000256" key="8">
    <source>
        <dbReference type="ARBA" id="ARBA00023196"/>
    </source>
</evidence>
<dbReference type="NCBIfam" id="TIGR01216">
    <property type="entry name" value="ATP_synt_epsi"/>
    <property type="match status" value="1"/>
</dbReference>
<evidence type="ECO:0000259" key="13">
    <source>
        <dbReference type="Pfam" id="PF02823"/>
    </source>
</evidence>
<organism evidence="14 15">
    <name type="scientific">Buchnera aphidicola</name>
    <name type="common">Sarucallis kahawaluokalani</name>
    <dbReference type="NCBI Taxonomy" id="1241878"/>
    <lineage>
        <taxon>Bacteria</taxon>
        <taxon>Pseudomonadati</taxon>
        <taxon>Pseudomonadota</taxon>
        <taxon>Gammaproteobacteria</taxon>
        <taxon>Enterobacterales</taxon>
        <taxon>Erwiniaceae</taxon>
        <taxon>Buchnera</taxon>
    </lineage>
</organism>
<feature type="domain" description="ATP synthase F1 complex delta/epsilon subunit N-terminal" evidence="13">
    <location>
        <begin position="5"/>
        <end position="79"/>
    </location>
</feature>
<keyword evidence="11" id="KW-1003">Cell membrane</keyword>
<evidence type="ECO:0000256" key="10">
    <source>
        <dbReference type="ARBA" id="ARBA00031795"/>
    </source>
</evidence>
<dbReference type="HAMAP" id="MF_00530">
    <property type="entry name" value="ATP_synth_epsil_bac"/>
    <property type="match status" value="1"/>
</dbReference>
<evidence type="ECO:0000256" key="6">
    <source>
        <dbReference type="ARBA" id="ARBA00023065"/>
    </source>
</evidence>
<protein>
    <recommendedName>
        <fullName evidence="4 11">ATP synthase epsilon chain</fullName>
    </recommendedName>
    <alternativeName>
        <fullName evidence="10 11">ATP synthase F1 sector epsilon subunit</fullName>
    </alternativeName>
    <alternativeName>
        <fullName evidence="9 11">F-ATPase epsilon subunit</fullName>
    </alternativeName>
</protein>
<keyword evidence="6 11" id="KW-0406">Ion transport</keyword>
<dbReference type="GO" id="GO:0012505">
    <property type="term" value="C:endomembrane system"/>
    <property type="evidence" value="ECO:0007669"/>
    <property type="project" value="UniProtKB-SubCell"/>
</dbReference>
<dbReference type="EMBL" id="CP032999">
    <property type="protein sequence ID" value="QCI25821.1"/>
    <property type="molecule type" value="Genomic_DNA"/>
</dbReference>
<dbReference type="Pfam" id="PF02823">
    <property type="entry name" value="ATP-synt_DE_N"/>
    <property type="match status" value="1"/>
</dbReference>
<dbReference type="InterPro" id="IPR036771">
    <property type="entry name" value="ATPsynth_dsu/esu_N"/>
</dbReference>
<keyword evidence="11 12" id="KW-0066">ATP synthesis</keyword>
<dbReference type="InterPro" id="IPR020546">
    <property type="entry name" value="ATP_synth_F1_dsu/esu_N"/>
</dbReference>
<dbReference type="GO" id="GO:0005524">
    <property type="term" value="F:ATP binding"/>
    <property type="evidence" value="ECO:0007669"/>
    <property type="project" value="UniProtKB-UniRule"/>
</dbReference>
<dbReference type="OrthoDB" id="9791445at2"/>
<evidence type="ECO:0000256" key="12">
    <source>
        <dbReference type="RuleBase" id="RU003656"/>
    </source>
</evidence>
<comment type="function">
    <text evidence="1 11">Produces ATP from ADP in the presence of a proton gradient across the membrane.</text>
</comment>
<keyword evidence="14" id="KW-0378">Hydrolase</keyword>
<evidence type="ECO:0000256" key="11">
    <source>
        <dbReference type="HAMAP-Rule" id="MF_00530"/>
    </source>
</evidence>